<proteinExistence type="predicted"/>
<sequence length="692" mass="77982">MASLALFLGFCLGLLAIQECGEQGEEIKHDDIASNCAVWKGDVTVFNGYRAWPENLHVIEGRLSFFDFAHYEKDVTVGELYINSKVKGTHIKFGANASSVVIEKCHGMITLAHKPDTITIQESHSLQLEVERKGIIEFIELIDSHVRFTGFEERTIGRFLLDHSTASSNGPLFKEVDYVVLQSIPNQDLSIPRVKGSLKINTTEKIRLSLLETVGGEIHVCKEATVSLFAAPKLQFAQINMQGHVKEIDVPLNMTWEGNASFNADNFCPKFYFAFTYNKLLFTTKGECTSKCAQIHSVTPGTIQDLKECHEVYGRLSVDQNSPLEIELTSLEYVYGDLEVTNYTGKLGLQSLKEIKGSLTVANSSGISTNSLSELESVSDMKITNVSLNLNLHALKYVNGNLELTNYKGNLILPTLKQIKRALDVLDFNGSFFNLSHQLESALRVNLTNVSSNLNLDFNSLNIKDSLEISNSTLTSFSGLVSNHLNTLKISNAPNLSTFAFQSLESVRDFYIHNTALDLMTGKFHEPFTIYRDMTISKYNFRELKITIAAIYGKLFLTENKILEHIYFHKMKYLNNSLVQYNNHKLQHIQFKDLIMDYQLYSNKNIKVLVASGETEKHENVYSGIKSKATPVETENQEDKSIKAPFVKENQSDILQKPKTPYEETRLFLKIYVTVVLPGSFIATIFLVIYLK</sequence>
<organism evidence="1 2">
    <name type="scientific">Entomophthora muscae</name>
    <dbReference type="NCBI Taxonomy" id="34485"/>
    <lineage>
        <taxon>Eukaryota</taxon>
        <taxon>Fungi</taxon>
        <taxon>Fungi incertae sedis</taxon>
        <taxon>Zoopagomycota</taxon>
        <taxon>Entomophthoromycotina</taxon>
        <taxon>Entomophthoromycetes</taxon>
        <taxon>Entomophthorales</taxon>
        <taxon>Entomophthoraceae</taxon>
        <taxon>Entomophthora</taxon>
    </lineage>
</organism>
<protein>
    <submittedName>
        <fullName evidence="1">Uncharacterized protein</fullName>
    </submittedName>
</protein>
<keyword evidence="2" id="KW-1185">Reference proteome</keyword>
<gene>
    <name evidence="1" type="ORF">DSO57_1015254</name>
</gene>
<evidence type="ECO:0000313" key="1">
    <source>
        <dbReference type="EMBL" id="KAJ9069756.1"/>
    </source>
</evidence>
<name>A0ACC2T5M8_9FUNG</name>
<evidence type="ECO:0000313" key="2">
    <source>
        <dbReference type="Proteomes" id="UP001165960"/>
    </source>
</evidence>
<comment type="caution">
    <text evidence="1">The sequence shown here is derived from an EMBL/GenBank/DDBJ whole genome shotgun (WGS) entry which is preliminary data.</text>
</comment>
<reference evidence="1" key="1">
    <citation type="submission" date="2022-04" db="EMBL/GenBank/DDBJ databases">
        <title>Genome of the entomopathogenic fungus Entomophthora muscae.</title>
        <authorList>
            <person name="Elya C."/>
            <person name="Lovett B.R."/>
            <person name="Lee E."/>
            <person name="Macias A.M."/>
            <person name="Hajek A.E."/>
            <person name="De Bivort B.L."/>
            <person name="Kasson M.T."/>
            <person name="De Fine Licht H.H."/>
            <person name="Stajich J.E."/>
        </authorList>
    </citation>
    <scope>NUCLEOTIDE SEQUENCE</scope>
    <source>
        <strain evidence="1">Berkeley</strain>
    </source>
</reference>
<dbReference type="Proteomes" id="UP001165960">
    <property type="component" value="Unassembled WGS sequence"/>
</dbReference>
<dbReference type="EMBL" id="QTSX02003610">
    <property type="protein sequence ID" value="KAJ9069756.1"/>
    <property type="molecule type" value="Genomic_DNA"/>
</dbReference>
<accession>A0ACC2T5M8</accession>